<keyword evidence="2" id="KW-1185">Reference proteome</keyword>
<dbReference type="InterPro" id="IPR014948">
    <property type="entry name" value="BrxA"/>
</dbReference>
<accession>A0ABW4CDQ6</accession>
<comment type="caution">
    <text evidence="1">The sequence shown here is derived from an EMBL/GenBank/DDBJ whole genome shotgun (WGS) entry which is preliminary data.</text>
</comment>
<dbReference type="InterPro" id="IPR023137">
    <property type="entry name" value="BrxA_sf"/>
</dbReference>
<organism evidence="1 2">
    <name type="scientific">Lacticaseibacillus mingshuiensis</name>
    <dbReference type="NCBI Taxonomy" id="2799574"/>
    <lineage>
        <taxon>Bacteria</taxon>
        <taxon>Bacillati</taxon>
        <taxon>Bacillota</taxon>
        <taxon>Bacilli</taxon>
        <taxon>Lactobacillales</taxon>
        <taxon>Lactobacillaceae</taxon>
        <taxon>Lacticaseibacillus</taxon>
    </lineage>
</organism>
<evidence type="ECO:0000313" key="1">
    <source>
        <dbReference type="EMBL" id="MFD1428924.1"/>
    </source>
</evidence>
<name>A0ABW4CDQ6_9LACO</name>
<evidence type="ECO:0000313" key="2">
    <source>
        <dbReference type="Proteomes" id="UP001597196"/>
    </source>
</evidence>
<reference evidence="2" key="1">
    <citation type="journal article" date="2019" name="Int. J. Syst. Evol. Microbiol.">
        <title>The Global Catalogue of Microorganisms (GCM) 10K type strain sequencing project: providing services to taxonomists for standard genome sequencing and annotation.</title>
        <authorList>
            <consortium name="The Broad Institute Genomics Platform"/>
            <consortium name="The Broad Institute Genome Sequencing Center for Infectious Disease"/>
            <person name="Wu L."/>
            <person name="Ma J."/>
        </authorList>
    </citation>
    <scope>NUCLEOTIDE SEQUENCE [LARGE SCALE GENOMIC DNA]</scope>
    <source>
        <strain evidence="2">CCM 8980</strain>
    </source>
</reference>
<dbReference type="RefSeq" id="WP_203626034.1">
    <property type="nucleotide sequence ID" value="NZ_BOLQ01000001.1"/>
</dbReference>
<gene>
    <name evidence="1" type="ORF">ACFQ4P_01510</name>
</gene>
<dbReference type="Gene3D" id="1.10.3540.10">
    <property type="entry name" value="uncharacterized protein from magnetospirillum magneticum domain"/>
    <property type="match status" value="1"/>
</dbReference>
<dbReference type="Pfam" id="PF08849">
    <property type="entry name" value="BrxA"/>
    <property type="match status" value="1"/>
</dbReference>
<protein>
    <submittedName>
        <fullName evidence="1">BrxA family protein</fullName>
    </submittedName>
</protein>
<dbReference type="Proteomes" id="UP001597196">
    <property type="component" value="Unassembled WGS sequence"/>
</dbReference>
<sequence length="90" mass="10687">MEHFSAASVKFPFWFKEFTQIMEWYVEDDNWEDINTRIIDERYFKFSSRPRTVSFCSEMTHRITSLSAQTCDIFYSVTQSTPTIKSSSTS</sequence>
<proteinExistence type="predicted"/>
<dbReference type="EMBL" id="JBHTOC010000001">
    <property type="protein sequence ID" value="MFD1428924.1"/>
    <property type="molecule type" value="Genomic_DNA"/>
</dbReference>